<protein>
    <submittedName>
        <fullName evidence="1">Uncharacterized protein</fullName>
    </submittedName>
</protein>
<accession>A0A9N8MEL8</accession>
<dbReference type="RefSeq" id="WP_162087382.1">
    <property type="nucleotide sequence ID" value="NZ_CAJIMS010000001.1"/>
</dbReference>
<organism evidence="1 2">
    <name type="scientific">Chryseobacterium aquaeductus</name>
    <dbReference type="NCBI Taxonomy" id="2675056"/>
    <lineage>
        <taxon>Bacteria</taxon>
        <taxon>Pseudomonadati</taxon>
        <taxon>Bacteroidota</taxon>
        <taxon>Flavobacteriia</taxon>
        <taxon>Flavobacteriales</taxon>
        <taxon>Weeksellaceae</taxon>
        <taxon>Chryseobacterium group</taxon>
        <taxon>Chryseobacterium</taxon>
    </lineage>
</organism>
<dbReference type="AlphaFoldDB" id="A0A9N8MEL8"/>
<evidence type="ECO:0000313" key="2">
    <source>
        <dbReference type="Proteomes" id="UP000662618"/>
    </source>
</evidence>
<keyword evidence="2" id="KW-1185">Reference proteome</keyword>
<dbReference type="Proteomes" id="UP000662618">
    <property type="component" value="Unassembled WGS sequence"/>
</dbReference>
<gene>
    <name evidence="1" type="ORF">CHRY9390_00910</name>
</gene>
<comment type="caution">
    <text evidence="1">The sequence shown here is derived from an EMBL/GenBank/DDBJ whole genome shotgun (WGS) entry which is preliminary data.</text>
</comment>
<sequence>MVTKEQIENTVKEIIEIYPKLKEIIDNDFPWKIMKTDSAIMVDGRNGIFSPGWKCLITSVNENQFSQRGLISFTFDEKGEPKEIMVSDMGRPSFYKLSRDSNGNIVALD</sequence>
<reference evidence="1" key="1">
    <citation type="submission" date="2020-12" db="EMBL/GenBank/DDBJ databases">
        <authorList>
            <person name="Rodrigo-Torres L."/>
            <person name="Arahal R. D."/>
            <person name="Lucena T."/>
        </authorList>
    </citation>
    <scope>NUCLEOTIDE SEQUENCE</scope>
    <source>
        <strain evidence="1">CECT 9390</strain>
    </source>
</reference>
<proteinExistence type="predicted"/>
<dbReference type="EMBL" id="CAJIMS010000001">
    <property type="protein sequence ID" value="CAD7802314.1"/>
    <property type="molecule type" value="Genomic_DNA"/>
</dbReference>
<evidence type="ECO:0000313" key="1">
    <source>
        <dbReference type="EMBL" id="CAD7802314.1"/>
    </source>
</evidence>
<name>A0A9N8MEL8_9FLAO</name>